<name>A0ABU8NK73_9SPHI</name>
<dbReference type="PANTHER" id="PTHR43617">
    <property type="entry name" value="L-AMINO ACID N-ACETYLTRANSFERASE"/>
    <property type="match status" value="1"/>
</dbReference>
<dbReference type="PROSITE" id="PS51186">
    <property type="entry name" value="GNAT"/>
    <property type="match status" value="1"/>
</dbReference>
<dbReference type="EMBL" id="JBBEUB010000002">
    <property type="protein sequence ID" value="MEJ2902289.1"/>
    <property type="molecule type" value="Genomic_DNA"/>
</dbReference>
<dbReference type="CDD" id="cd04301">
    <property type="entry name" value="NAT_SF"/>
    <property type="match status" value="1"/>
</dbReference>
<sequence length="158" mass="18177">MEINKIDISTRYATHADLPKLGKFLQMLVEAERPFNPTLKDGEIFYYDLKTLIEDEQTAILVIEFNAEIVGCGYAQIRSAKAYERHELFGYLGFMFVSPEFRGKGINKLLINDLKQWVLSKGITELRLDVYHDNDAAVKAYEKVGFKKLLTTMRCDIS</sequence>
<gene>
    <name evidence="2" type="ORF">WAE58_07625</name>
</gene>
<organism evidence="2 3">
    <name type="scientific">Pedobacter panaciterrae</name>
    <dbReference type="NCBI Taxonomy" id="363849"/>
    <lineage>
        <taxon>Bacteria</taxon>
        <taxon>Pseudomonadati</taxon>
        <taxon>Bacteroidota</taxon>
        <taxon>Sphingobacteriia</taxon>
        <taxon>Sphingobacteriales</taxon>
        <taxon>Sphingobacteriaceae</taxon>
        <taxon>Pedobacter</taxon>
    </lineage>
</organism>
<dbReference type="Gene3D" id="3.40.630.30">
    <property type="match status" value="1"/>
</dbReference>
<feature type="domain" description="N-acetyltransferase" evidence="1">
    <location>
        <begin position="8"/>
        <end position="158"/>
    </location>
</feature>
<reference evidence="2 3" key="1">
    <citation type="submission" date="2024-03" db="EMBL/GenBank/DDBJ databases">
        <title>Sequence of Lycoming College Course Isolates.</title>
        <authorList>
            <person name="Plotts O."/>
            <person name="Newman J."/>
        </authorList>
    </citation>
    <scope>NUCLEOTIDE SEQUENCE [LARGE SCALE GENOMIC DNA]</scope>
    <source>
        <strain evidence="2 3">CJB-3</strain>
    </source>
</reference>
<evidence type="ECO:0000259" key="1">
    <source>
        <dbReference type="PROSITE" id="PS51186"/>
    </source>
</evidence>
<dbReference type="Pfam" id="PF00583">
    <property type="entry name" value="Acetyltransf_1"/>
    <property type="match status" value="1"/>
</dbReference>
<protein>
    <submittedName>
        <fullName evidence="2">GNAT family N-acetyltransferase</fullName>
    </submittedName>
</protein>
<proteinExistence type="predicted"/>
<dbReference type="SUPFAM" id="SSF55729">
    <property type="entry name" value="Acyl-CoA N-acyltransferases (Nat)"/>
    <property type="match status" value="1"/>
</dbReference>
<dbReference type="InterPro" id="IPR050276">
    <property type="entry name" value="MshD_Acetyltransferase"/>
</dbReference>
<dbReference type="InterPro" id="IPR016181">
    <property type="entry name" value="Acyl_CoA_acyltransferase"/>
</dbReference>
<evidence type="ECO:0000313" key="2">
    <source>
        <dbReference type="EMBL" id="MEJ2902289.1"/>
    </source>
</evidence>
<dbReference type="Proteomes" id="UP001378956">
    <property type="component" value="Unassembled WGS sequence"/>
</dbReference>
<dbReference type="PANTHER" id="PTHR43617:SF34">
    <property type="entry name" value="PUTATIVE-RELATED"/>
    <property type="match status" value="1"/>
</dbReference>
<keyword evidence="3" id="KW-1185">Reference proteome</keyword>
<comment type="caution">
    <text evidence="2">The sequence shown here is derived from an EMBL/GenBank/DDBJ whole genome shotgun (WGS) entry which is preliminary data.</text>
</comment>
<accession>A0ABU8NK73</accession>
<dbReference type="InterPro" id="IPR000182">
    <property type="entry name" value="GNAT_dom"/>
</dbReference>
<dbReference type="RefSeq" id="WP_172662670.1">
    <property type="nucleotide sequence ID" value="NZ_CBFGNQ010000045.1"/>
</dbReference>
<evidence type="ECO:0000313" key="3">
    <source>
        <dbReference type="Proteomes" id="UP001378956"/>
    </source>
</evidence>